<dbReference type="CDD" id="cd01127">
    <property type="entry name" value="TrwB_TraG_TraD_VirD4"/>
    <property type="match status" value="1"/>
</dbReference>
<name>A0A1H8WHU2_9EURY</name>
<accession>A0A1H8WHU2</accession>
<dbReference type="InterPro" id="IPR043964">
    <property type="entry name" value="P-loop_TraG"/>
</dbReference>
<evidence type="ECO:0000313" key="2">
    <source>
        <dbReference type="EMBL" id="SEP27179.1"/>
    </source>
</evidence>
<organism evidence="2 3">
    <name type="scientific">Halogranum amylolyticum</name>
    <dbReference type="NCBI Taxonomy" id="660520"/>
    <lineage>
        <taxon>Archaea</taxon>
        <taxon>Methanobacteriati</taxon>
        <taxon>Methanobacteriota</taxon>
        <taxon>Stenosarchaea group</taxon>
        <taxon>Halobacteria</taxon>
        <taxon>Halobacteriales</taxon>
        <taxon>Haloferacaceae</taxon>
    </lineage>
</organism>
<dbReference type="InterPro" id="IPR051162">
    <property type="entry name" value="T4SS_component"/>
</dbReference>
<dbReference type="AlphaFoldDB" id="A0A1H8WHU2"/>
<keyword evidence="3" id="KW-1185">Reference proteome</keyword>
<dbReference type="PANTHER" id="PTHR30121:SF6">
    <property type="entry name" value="SLR6007 PROTEIN"/>
    <property type="match status" value="1"/>
</dbReference>
<reference evidence="3" key="1">
    <citation type="submission" date="2016-10" db="EMBL/GenBank/DDBJ databases">
        <authorList>
            <person name="Varghese N."/>
            <person name="Submissions S."/>
        </authorList>
    </citation>
    <scope>NUCLEOTIDE SEQUENCE [LARGE SCALE GENOMIC DNA]</scope>
    <source>
        <strain evidence="3">CGMCC 1.10121</strain>
    </source>
</reference>
<dbReference type="PANTHER" id="PTHR30121">
    <property type="entry name" value="UNCHARACTERIZED PROTEIN YJGR-RELATED"/>
    <property type="match status" value="1"/>
</dbReference>
<dbReference type="EMBL" id="FODV01000030">
    <property type="protein sequence ID" value="SEP27179.1"/>
    <property type="molecule type" value="Genomic_DNA"/>
</dbReference>
<dbReference type="Gene3D" id="3.40.50.300">
    <property type="entry name" value="P-loop containing nucleotide triphosphate hydrolases"/>
    <property type="match status" value="1"/>
</dbReference>
<proteinExistence type="predicted"/>
<sequence length="636" mass="70758">MLKTLIERFTNLESNDTDTADDYNQVHAQNVAPSSIKLESDITRTGERWAKTLFFADFPAAATPGLLDMLTTHPSADIDISIHASPRESEQAIKQFERAITDLDATRREKEQRGGASLGATQRRLQDHKEVLAQLTDGSQRVFEVAVYLTIRGNTKKEVQETTNRLQSELMKKRLVTKSVDYTQDEGLVSNSPIAKDTLEQTTPMLGKAAGALFPFSASTLIEESGVLVGYHATTDAPVVMDRFDRENGYNILTAAKIGSGKSFGTKLLNLRQLAKDPDTILIMIDPLEGFRSLSDALAGEHIVVGGTRGLNPLEIKQTPTHVLRDAPDIDPFSQRFSSVMGFFDTFFAHVGNGLDKKERAVLGTTVREAYRRNGITSDPSTHGNASPTIRDVIGILAEIADDASGFLDSVDTEAADPTELEVEKWQERAADLRMAMRPFMGNGEFSNLAGETEVNIADEKVVYLDLQQGEADREIALMMQLLFDNVYQRAKETDKRVILAVDEAHYLMEHEGSLQWLDRATRHSRHYDLSIHLVTQELKDFFVHPRAETIANNCSMKILYRLPGLSEESRAKLGLTSREAEFIRNAKPGDRDRGYSHALVSVEDEGTYPVKVTALEEEAQLIEMADEPRNSTNRV</sequence>
<dbReference type="Gene3D" id="1.10.8.730">
    <property type="match status" value="1"/>
</dbReference>
<dbReference type="SUPFAM" id="SSF52540">
    <property type="entry name" value="P-loop containing nucleoside triphosphate hydrolases"/>
    <property type="match status" value="1"/>
</dbReference>
<dbReference type="Proteomes" id="UP000199126">
    <property type="component" value="Unassembled WGS sequence"/>
</dbReference>
<feature type="domain" description="TraG P-loop" evidence="1">
    <location>
        <begin position="419"/>
        <end position="605"/>
    </location>
</feature>
<dbReference type="InterPro" id="IPR027417">
    <property type="entry name" value="P-loop_NTPase"/>
</dbReference>
<dbReference type="OrthoDB" id="308309at2157"/>
<dbReference type="RefSeq" id="WP_089827855.1">
    <property type="nucleotide sequence ID" value="NZ_FODV01000030.1"/>
</dbReference>
<gene>
    <name evidence="2" type="ORF">SAMN04487948_13018</name>
</gene>
<evidence type="ECO:0000259" key="1">
    <source>
        <dbReference type="Pfam" id="PF19044"/>
    </source>
</evidence>
<protein>
    <recommendedName>
        <fullName evidence="1">TraG P-loop domain-containing protein</fullName>
    </recommendedName>
</protein>
<dbReference type="Pfam" id="PF19044">
    <property type="entry name" value="P-loop_TraG"/>
    <property type="match status" value="1"/>
</dbReference>
<evidence type="ECO:0000313" key="3">
    <source>
        <dbReference type="Proteomes" id="UP000199126"/>
    </source>
</evidence>